<dbReference type="Proteomes" id="UP001151532">
    <property type="component" value="Chromosome 16"/>
</dbReference>
<comment type="caution">
    <text evidence="1">The sequence shown here is derived from an EMBL/GenBank/DDBJ whole genome shotgun (WGS) entry which is preliminary data.</text>
</comment>
<gene>
    <name evidence="1" type="ORF">OIU79_026270</name>
</gene>
<protein>
    <submittedName>
        <fullName evidence="1">Uncharacterized protein</fullName>
    </submittedName>
</protein>
<dbReference type="AlphaFoldDB" id="A0A9Q1A0I9"/>
<accession>A0A9Q1A0I9</accession>
<dbReference type="EMBL" id="JAPFFK010000007">
    <property type="protein sequence ID" value="KAJ6753402.1"/>
    <property type="molecule type" value="Genomic_DNA"/>
</dbReference>
<evidence type="ECO:0000313" key="2">
    <source>
        <dbReference type="Proteomes" id="UP001151532"/>
    </source>
</evidence>
<sequence>MDWFCVVFITDLVKLREDPFPQFLYVFSGKSERCSCRVWLNFFRWKWFQASSFGI</sequence>
<reference evidence="1" key="2">
    <citation type="journal article" date="2023" name="Int. J. Mol. Sci.">
        <title>De Novo Assembly and Annotation of 11 Diverse Shrub Willow (Salix) Genomes Reveals Novel Gene Organization in Sex-Linked Regions.</title>
        <authorList>
            <person name="Hyden B."/>
            <person name="Feng K."/>
            <person name="Yates T.B."/>
            <person name="Jawdy S."/>
            <person name="Cereghino C."/>
            <person name="Smart L.B."/>
            <person name="Muchero W."/>
        </authorList>
    </citation>
    <scope>NUCLEOTIDE SEQUENCE</scope>
    <source>
        <tissue evidence="1">Shoot tip</tissue>
    </source>
</reference>
<organism evidence="1 2">
    <name type="scientific">Salix purpurea</name>
    <name type="common">Purple osier willow</name>
    <dbReference type="NCBI Taxonomy" id="77065"/>
    <lineage>
        <taxon>Eukaryota</taxon>
        <taxon>Viridiplantae</taxon>
        <taxon>Streptophyta</taxon>
        <taxon>Embryophyta</taxon>
        <taxon>Tracheophyta</taxon>
        <taxon>Spermatophyta</taxon>
        <taxon>Magnoliopsida</taxon>
        <taxon>eudicotyledons</taxon>
        <taxon>Gunneridae</taxon>
        <taxon>Pentapetalae</taxon>
        <taxon>rosids</taxon>
        <taxon>fabids</taxon>
        <taxon>Malpighiales</taxon>
        <taxon>Salicaceae</taxon>
        <taxon>Saliceae</taxon>
        <taxon>Salix</taxon>
    </lineage>
</organism>
<reference evidence="1" key="1">
    <citation type="submission" date="2022-11" db="EMBL/GenBank/DDBJ databases">
        <authorList>
            <person name="Hyden B.L."/>
            <person name="Feng K."/>
            <person name="Yates T."/>
            <person name="Jawdy S."/>
            <person name="Smart L.B."/>
            <person name="Muchero W."/>
        </authorList>
    </citation>
    <scope>NUCLEOTIDE SEQUENCE</scope>
    <source>
        <tissue evidence="1">Shoot tip</tissue>
    </source>
</reference>
<proteinExistence type="predicted"/>
<evidence type="ECO:0000313" key="1">
    <source>
        <dbReference type="EMBL" id="KAJ6753402.1"/>
    </source>
</evidence>
<name>A0A9Q1A0I9_SALPP</name>
<keyword evidence="2" id="KW-1185">Reference proteome</keyword>